<evidence type="ECO:0000259" key="1">
    <source>
        <dbReference type="Pfam" id="PF13474"/>
    </source>
</evidence>
<accession>A0A919BRY3</accession>
<dbReference type="EMBL" id="BNCK01000012">
    <property type="protein sequence ID" value="GHG05847.1"/>
    <property type="molecule type" value="Genomic_DNA"/>
</dbReference>
<dbReference type="SUPFAM" id="SSF54427">
    <property type="entry name" value="NTF2-like"/>
    <property type="match status" value="1"/>
</dbReference>
<protein>
    <recommendedName>
        <fullName evidence="1">SnoaL-like domain-containing protein</fullName>
    </recommendedName>
</protein>
<dbReference type="RefSeq" id="WP_189774233.1">
    <property type="nucleotide sequence ID" value="NZ_BNCK01000012.1"/>
</dbReference>
<proteinExistence type="predicted"/>
<reference evidence="2" key="1">
    <citation type="journal article" date="2014" name="Int. J. Syst. Evol. Microbiol.">
        <title>Complete genome sequence of Corynebacterium casei LMG S-19264T (=DSM 44701T), isolated from a smear-ripened cheese.</title>
        <authorList>
            <consortium name="US DOE Joint Genome Institute (JGI-PGF)"/>
            <person name="Walter F."/>
            <person name="Albersmeier A."/>
            <person name="Kalinowski J."/>
            <person name="Ruckert C."/>
        </authorList>
    </citation>
    <scope>NUCLEOTIDE SEQUENCE</scope>
    <source>
        <strain evidence="2">KCTC 42731</strain>
    </source>
</reference>
<reference evidence="2" key="2">
    <citation type="submission" date="2020-09" db="EMBL/GenBank/DDBJ databases">
        <authorList>
            <person name="Sun Q."/>
            <person name="Kim S."/>
        </authorList>
    </citation>
    <scope>NUCLEOTIDE SEQUENCE</scope>
    <source>
        <strain evidence="2">KCTC 42731</strain>
    </source>
</reference>
<sequence length="171" mass="18849">MTSSIGGNIKILNKIIVILWVLSLSIGCKASNLELDNKNQIEAEVNKAFEGLVEAAKSLDSSRYFEFFDRENFTGLNADGKVWHSIKSLESIILPGFQMVEKTISLDFRNVKITVINQTTAILVNEYDQTILLKSGEIIKQSGGGTQVWHQIDSSWKLVSVSSSNSAHSGT</sequence>
<dbReference type="Proteomes" id="UP000623842">
    <property type="component" value="Unassembled WGS sequence"/>
</dbReference>
<gene>
    <name evidence="2" type="ORF">GCM10017161_39220</name>
</gene>
<name>A0A919BRY3_9GAMM</name>
<comment type="caution">
    <text evidence="2">The sequence shown here is derived from an EMBL/GenBank/DDBJ whole genome shotgun (WGS) entry which is preliminary data.</text>
</comment>
<dbReference type="InterPro" id="IPR032710">
    <property type="entry name" value="NTF2-like_dom_sf"/>
</dbReference>
<dbReference type="AlphaFoldDB" id="A0A919BRY3"/>
<dbReference type="InterPro" id="IPR037401">
    <property type="entry name" value="SnoaL-like"/>
</dbReference>
<feature type="domain" description="SnoaL-like" evidence="1">
    <location>
        <begin position="45"/>
        <end position="164"/>
    </location>
</feature>
<organism evidence="2 3">
    <name type="scientific">Thalassotalea marina</name>
    <dbReference type="NCBI Taxonomy" id="1673741"/>
    <lineage>
        <taxon>Bacteria</taxon>
        <taxon>Pseudomonadati</taxon>
        <taxon>Pseudomonadota</taxon>
        <taxon>Gammaproteobacteria</taxon>
        <taxon>Alteromonadales</taxon>
        <taxon>Colwelliaceae</taxon>
        <taxon>Thalassotalea</taxon>
    </lineage>
</organism>
<keyword evidence="3" id="KW-1185">Reference proteome</keyword>
<dbReference type="Gene3D" id="3.10.450.50">
    <property type="match status" value="1"/>
</dbReference>
<dbReference type="Pfam" id="PF13474">
    <property type="entry name" value="SnoaL_3"/>
    <property type="match status" value="1"/>
</dbReference>
<evidence type="ECO:0000313" key="2">
    <source>
        <dbReference type="EMBL" id="GHG05847.1"/>
    </source>
</evidence>
<evidence type="ECO:0000313" key="3">
    <source>
        <dbReference type="Proteomes" id="UP000623842"/>
    </source>
</evidence>